<comment type="subcellular location">
    <subcellularLocation>
        <location evidence="1">Cytoplasm</location>
    </subcellularLocation>
</comment>
<evidence type="ECO:0000259" key="4">
    <source>
        <dbReference type="Pfam" id="PF15780"/>
    </source>
</evidence>
<keyword evidence="2" id="KW-0963">Cytoplasm</keyword>
<feature type="compositionally biased region" description="Low complexity" evidence="3">
    <location>
        <begin position="321"/>
        <end position="333"/>
    </location>
</feature>
<dbReference type="Proteomes" id="UP000694388">
    <property type="component" value="Unplaced"/>
</dbReference>
<dbReference type="Ensembl" id="ENSEBUT00000014364.1">
    <property type="protein sequence ID" value="ENSEBUP00000013788.1"/>
    <property type="gene ID" value="ENSEBUG00000008695.1"/>
</dbReference>
<feature type="region of interest" description="Disordered" evidence="3">
    <location>
        <begin position="312"/>
        <end position="333"/>
    </location>
</feature>
<name>A0A8C4QEI0_EPTBU</name>
<feature type="region of interest" description="Disordered" evidence="3">
    <location>
        <begin position="189"/>
        <end position="216"/>
    </location>
</feature>
<dbReference type="GO" id="GO:0005737">
    <property type="term" value="C:cytoplasm"/>
    <property type="evidence" value="ECO:0007669"/>
    <property type="project" value="UniProtKB-SubCell"/>
</dbReference>
<reference evidence="5" key="1">
    <citation type="submission" date="2025-08" db="UniProtKB">
        <authorList>
            <consortium name="Ensembl"/>
        </authorList>
    </citation>
    <scope>IDENTIFICATION</scope>
</reference>
<evidence type="ECO:0000256" key="2">
    <source>
        <dbReference type="ARBA" id="ARBA00022490"/>
    </source>
</evidence>
<keyword evidence="6" id="KW-1185">Reference proteome</keyword>
<dbReference type="Pfam" id="PF15780">
    <property type="entry name" value="ASH"/>
    <property type="match status" value="1"/>
</dbReference>
<dbReference type="InterPro" id="IPR013783">
    <property type="entry name" value="Ig-like_fold"/>
</dbReference>
<proteinExistence type="predicted"/>
<feature type="domain" description="Abnormal spindle-like microcephaly-associated protein ASH" evidence="4">
    <location>
        <begin position="36"/>
        <end position="118"/>
    </location>
</feature>
<reference evidence="5" key="2">
    <citation type="submission" date="2025-09" db="UniProtKB">
        <authorList>
            <consortium name="Ensembl"/>
        </authorList>
    </citation>
    <scope>IDENTIFICATION</scope>
</reference>
<sequence>MEDGKENVSPRRDVSQRIVDGQGVNRAALHTEDQTVLILASFAQTPLLSFGSVRLGCSRTRNLLLDNPNPWPVTLVITRFPTDLGFETTNEQVFIPEGGWAELAVTWQPTQAGGVRGLAVFDSEALPTLHVKLLGKACVPKQRRKSLWNSISGKKFSKRPVMPKPWPMSAIAPSPSRCIKSRTSLASVNGSVQQERLEELEEESHPPKRARQTDGVALNEKEEHEQKKGVMASAEETWNNDGVVNKEWIDIDEDGRQGRLENVRQKRPIAFKEDPFFTFFPENNLPDASQNAECFSQRQPRETFVVTRTIKHNLKPPPHPRSSSNRTTSVSVAAKRKARQAICTATVTKSRPTKVPEVRNGIAKRRVLFPDDHSQQANGGVRMRKFQPEICSNQQCGKSICKISQCFVPTHPRLPSCLPSLSEEDWKPSSLPVITLVPDSLPHSSHKSVDCDERNGEVQVDGPSVGWQEMQEGVLLNWLNELLMPARRCGNKEPLPPVRISMTLPSSCAETFFQVGFCRTTAGTAAGPESNF</sequence>
<dbReference type="InterPro" id="IPR031549">
    <property type="entry name" value="ASH"/>
</dbReference>
<dbReference type="Gene3D" id="2.60.40.10">
    <property type="entry name" value="Immunoglobulins"/>
    <property type="match status" value="1"/>
</dbReference>
<protein>
    <recommendedName>
        <fullName evidence="4">Abnormal spindle-like microcephaly-associated protein ASH domain-containing protein</fullName>
    </recommendedName>
</protein>
<evidence type="ECO:0000313" key="5">
    <source>
        <dbReference type="Ensembl" id="ENSEBUP00000013788.1"/>
    </source>
</evidence>
<organism evidence="5 6">
    <name type="scientific">Eptatretus burgeri</name>
    <name type="common">Inshore hagfish</name>
    <dbReference type="NCBI Taxonomy" id="7764"/>
    <lineage>
        <taxon>Eukaryota</taxon>
        <taxon>Metazoa</taxon>
        <taxon>Chordata</taxon>
        <taxon>Craniata</taxon>
        <taxon>Vertebrata</taxon>
        <taxon>Cyclostomata</taxon>
        <taxon>Myxini</taxon>
        <taxon>Myxiniformes</taxon>
        <taxon>Myxinidae</taxon>
        <taxon>Eptatretinae</taxon>
        <taxon>Eptatretus</taxon>
    </lineage>
</organism>
<evidence type="ECO:0000256" key="1">
    <source>
        <dbReference type="ARBA" id="ARBA00004496"/>
    </source>
</evidence>
<dbReference type="AlphaFoldDB" id="A0A8C4QEI0"/>
<evidence type="ECO:0000313" key="6">
    <source>
        <dbReference type="Proteomes" id="UP000694388"/>
    </source>
</evidence>
<accession>A0A8C4QEI0</accession>
<evidence type="ECO:0000256" key="3">
    <source>
        <dbReference type="SAM" id="MobiDB-lite"/>
    </source>
</evidence>